<evidence type="ECO:0000256" key="1">
    <source>
        <dbReference type="ARBA" id="ARBA00004123"/>
    </source>
</evidence>
<keyword evidence="5" id="KW-0479">Metal-binding</keyword>
<reference evidence="13" key="1">
    <citation type="journal article" date="2020" name="Stud. Mycol.">
        <title>101 Dothideomycetes genomes: a test case for predicting lifestyles and emergence of pathogens.</title>
        <authorList>
            <person name="Haridas S."/>
            <person name="Albert R."/>
            <person name="Binder M."/>
            <person name="Bloem J."/>
            <person name="Labutti K."/>
            <person name="Salamov A."/>
            <person name="Andreopoulos B."/>
            <person name="Baker S."/>
            <person name="Barry K."/>
            <person name="Bills G."/>
            <person name="Bluhm B."/>
            <person name="Cannon C."/>
            <person name="Castanera R."/>
            <person name="Culley D."/>
            <person name="Daum C."/>
            <person name="Ezra D."/>
            <person name="Gonzalez J."/>
            <person name="Henrissat B."/>
            <person name="Kuo A."/>
            <person name="Liang C."/>
            <person name="Lipzen A."/>
            <person name="Lutzoni F."/>
            <person name="Magnuson J."/>
            <person name="Mondo S."/>
            <person name="Nolan M."/>
            <person name="Ohm R."/>
            <person name="Pangilinan J."/>
            <person name="Park H.-J."/>
            <person name="Ramirez L."/>
            <person name="Alfaro M."/>
            <person name="Sun H."/>
            <person name="Tritt A."/>
            <person name="Yoshinaga Y."/>
            <person name="Zwiers L.-H."/>
            <person name="Turgeon B."/>
            <person name="Goodwin S."/>
            <person name="Spatafora J."/>
            <person name="Crous P."/>
            <person name="Grigoriev I."/>
        </authorList>
    </citation>
    <scope>NUCLEOTIDE SEQUENCE</scope>
    <source>
        <strain evidence="13">CBS 269.34</strain>
    </source>
</reference>
<evidence type="ECO:0000256" key="5">
    <source>
        <dbReference type="ARBA" id="ARBA00022723"/>
    </source>
</evidence>
<dbReference type="CDD" id="cd16651">
    <property type="entry name" value="SPL-RING_NSE2"/>
    <property type="match status" value="1"/>
</dbReference>
<evidence type="ECO:0000313" key="13">
    <source>
        <dbReference type="EMBL" id="KAF2494774.1"/>
    </source>
</evidence>
<feature type="domain" description="SP-RING-type" evidence="12">
    <location>
        <begin position="283"/>
        <end position="376"/>
    </location>
</feature>
<evidence type="ECO:0000256" key="2">
    <source>
        <dbReference type="ARBA" id="ARBA00004718"/>
    </source>
</evidence>
<evidence type="ECO:0000256" key="11">
    <source>
        <dbReference type="SAM" id="MobiDB-lite"/>
    </source>
</evidence>
<dbReference type="GO" id="GO:0061665">
    <property type="term" value="F:SUMO ligase activity"/>
    <property type="evidence" value="ECO:0007669"/>
    <property type="project" value="TreeGrafter"/>
</dbReference>
<dbReference type="PANTHER" id="PTHR21330:SF1">
    <property type="entry name" value="E3 SUMO-PROTEIN LIGASE NSE2"/>
    <property type="match status" value="1"/>
</dbReference>
<dbReference type="GO" id="GO:0008270">
    <property type="term" value="F:zinc ion binding"/>
    <property type="evidence" value="ECO:0007669"/>
    <property type="project" value="UniProtKB-KW"/>
</dbReference>
<dbReference type="GO" id="GO:0005634">
    <property type="term" value="C:nucleus"/>
    <property type="evidence" value="ECO:0007669"/>
    <property type="project" value="UniProtKB-SubCell"/>
</dbReference>
<protein>
    <recommendedName>
        <fullName evidence="12">SP-RING-type domain-containing protein</fullName>
    </recommendedName>
</protein>
<feature type="region of interest" description="Disordered" evidence="11">
    <location>
        <begin position="369"/>
        <end position="446"/>
    </location>
</feature>
<feature type="compositionally biased region" description="Polar residues" evidence="11">
    <location>
        <begin position="387"/>
        <end position="400"/>
    </location>
</feature>
<dbReference type="SUPFAM" id="SSF57850">
    <property type="entry name" value="RING/U-box"/>
    <property type="match status" value="1"/>
</dbReference>
<evidence type="ECO:0000256" key="6">
    <source>
        <dbReference type="ARBA" id="ARBA00022771"/>
    </source>
</evidence>
<feature type="compositionally biased region" description="Polar residues" evidence="11">
    <location>
        <begin position="17"/>
        <end position="32"/>
    </location>
</feature>
<dbReference type="InterPro" id="IPR013083">
    <property type="entry name" value="Znf_RING/FYVE/PHD"/>
</dbReference>
<dbReference type="UniPathway" id="UPA00886"/>
<evidence type="ECO:0000256" key="7">
    <source>
        <dbReference type="ARBA" id="ARBA00022786"/>
    </source>
</evidence>
<evidence type="ECO:0000256" key="8">
    <source>
        <dbReference type="ARBA" id="ARBA00022833"/>
    </source>
</evidence>
<evidence type="ECO:0000313" key="14">
    <source>
        <dbReference type="Proteomes" id="UP000799750"/>
    </source>
</evidence>
<dbReference type="PANTHER" id="PTHR21330">
    <property type="entry name" value="E3 SUMO-PROTEIN LIGASE NSE2"/>
    <property type="match status" value="1"/>
</dbReference>
<comment type="similarity">
    <text evidence="3">Belongs to the NSE2 family.</text>
</comment>
<organism evidence="13 14">
    <name type="scientific">Lophium mytilinum</name>
    <dbReference type="NCBI Taxonomy" id="390894"/>
    <lineage>
        <taxon>Eukaryota</taxon>
        <taxon>Fungi</taxon>
        <taxon>Dikarya</taxon>
        <taxon>Ascomycota</taxon>
        <taxon>Pezizomycotina</taxon>
        <taxon>Dothideomycetes</taxon>
        <taxon>Pleosporomycetidae</taxon>
        <taxon>Mytilinidiales</taxon>
        <taxon>Mytilinidiaceae</taxon>
        <taxon>Lophium</taxon>
    </lineage>
</organism>
<feature type="compositionally biased region" description="Low complexity" evidence="11">
    <location>
        <begin position="406"/>
        <end position="415"/>
    </location>
</feature>
<keyword evidence="4" id="KW-0808">Transferase</keyword>
<feature type="region of interest" description="Disordered" evidence="11">
    <location>
        <begin position="149"/>
        <end position="202"/>
    </location>
</feature>
<dbReference type="Pfam" id="PF11789">
    <property type="entry name" value="zf-Nse"/>
    <property type="match status" value="1"/>
</dbReference>
<dbReference type="Gene3D" id="3.30.40.10">
    <property type="entry name" value="Zinc/RING finger domain, C3HC4 (zinc finger)"/>
    <property type="match status" value="1"/>
</dbReference>
<comment type="subcellular location">
    <subcellularLocation>
        <location evidence="1">Nucleus</location>
    </subcellularLocation>
</comment>
<dbReference type="EMBL" id="MU004190">
    <property type="protein sequence ID" value="KAF2494774.1"/>
    <property type="molecule type" value="Genomic_DNA"/>
</dbReference>
<keyword evidence="14" id="KW-1185">Reference proteome</keyword>
<dbReference type="PROSITE" id="PS51044">
    <property type="entry name" value="ZF_SP_RING"/>
    <property type="match status" value="1"/>
</dbReference>
<feature type="compositionally biased region" description="Basic residues" evidence="11">
    <location>
        <begin position="159"/>
        <end position="169"/>
    </location>
</feature>
<keyword evidence="7" id="KW-0833">Ubl conjugation pathway</keyword>
<feature type="compositionally biased region" description="Acidic residues" evidence="11">
    <location>
        <begin position="175"/>
        <end position="190"/>
    </location>
</feature>
<feature type="region of interest" description="Disordered" evidence="11">
    <location>
        <begin position="76"/>
        <end position="104"/>
    </location>
</feature>
<keyword evidence="6 10" id="KW-0863">Zinc-finger</keyword>
<evidence type="ECO:0000256" key="4">
    <source>
        <dbReference type="ARBA" id="ARBA00022679"/>
    </source>
</evidence>
<proteinExistence type="inferred from homology"/>
<sequence>MSSRQRQSGRPSGAPSAATTLPPYQQPSHPLSMSAQQALATLAYNNSLAKLKGHYAKIETLIPKGAGEVNDVLYTRQEQATQRKARRARKGLDEEDTDEELEQMKETVDGMTKKMEAAMRKAIDGKVIVEDMEEGVQYLRQNALRLTQAESQTQLTQRSQHRRQGRRSGRAGGSGEDDEDEDMEDEEEYDSPGPTPLNMEGIEITGPSKLFKNRLQEKKDRWQVASNSARYAENNSYIGFRQIVHDAQHPGGDILLPHASTWFTERGEPALGVTVGATAGDDDDDDVMIAKDSISTKCPLTLREFKDPVSSSKCPHSFEREAIMGMINSSGARMGTGQKVVQCPVSGCDKATDLKVNPVLLRMIERLRKAKDQASDDEDDVDATDRPSGSSMQRAESLVSNPVHPAQASTSLASRARSRMPEQEPPQSSIVLDLGGSDDSDETEEE</sequence>
<dbReference type="GO" id="GO:0016925">
    <property type="term" value="P:protein sumoylation"/>
    <property type="evidence" value="ECO:0007669"/>
    <property type="project" value="UniProtKB-UniPathway"/>
</dbReference>
<dbReference type="InterPro" id="IPR026846">
    <property type="entry name" value="Nse2(Mms21)"/>
</dbReference>
<comment type="pathway">
    <text evidence="2">Protein modification; protein sumoylation.</text>
</comment>
<keyword evidence="8" id="KW-0862">Zinc</keyword>
<keyword evidence="9" id="KW-0539">Nucleus</keyword>
<dbReference type="OrthoDB" id="756301at2759"/>
<dbReference type="GO" id="GO:0030915">
    <property type="term" value="C:Smc5-Smc6 complex"/>
    <property type="evidence" value="ECO:0007669"/>
    <property type="project" value="InterPro"/>
</dbReference>
<dbReference type="Proteomes" id="UP000799750">
    <property type="component" value="Unassembled WGS sequence"/>
</dbReference>
<feature type="compositionally biased region" description="Low complexity" evidence="11">
    <location>
        <begin position="1"/>
        <end position="13"/>
    </location>
</feature>
<accession>A0A6A6QRJ1</accession>
<dbReference type="InterPro" id="IPR004181">
    <property type="entry name" value="Znf_MIZ"/>
</dbReference>
<evidence type="ECO:0000256" key="9">
    <source>
        <dbReference type="ARBA" id="ARBA00023242"/>
    </source>
</evidence>
<feature type="compositionally biased region" description="Acidic residues" evidence="11">
    <location>
        <begin position="436"/>
        <end position="446"/>
    </location>
</feature>
<gene>
    <name evidence="13" type="ORF">BU16DRAFT_462910</name>
</gene>
<evidence type="ECO:0000256" key="3">
    <source>
        <dbReference type="ARBA" id="ARBA00008212"/>
    </source>
</evidence>
<dbReference type="AlphaFoldDB" id="A0A6A6QRJ1"/>
<dbReference type="GO" id="GO:0000724">
    <property type="term" value="P:double-strand break repair via homologous recombination"/>
    <property type="evidence" value="ECO:0007669"/>
    <property type="project" value="InterPro"/>
</dbReference>
<feature type="region of interest" description="Disordered" evidence="11">
    <location>
        <begin position="1"/>
        <end position="32"/>
    </location>
</feature>
<name>A0A6A6QRJ1_9PEZI</name>
<evidence type="ECO:0000256" key="10">
    <source>
        <dbReference type="PROSITE-ProRule" id="PRU00452"/>
    </source>
</evidence>
<evidence type="ECO:0000259" key="12">
    <source>
        <dbReference type="PROSITE" id="PS51044"/>
    </source>
</evidence>